<dbReference type="EMBL" id="MTYH01000030">
    <property type="protein sequence ID" value="PNP44478.1"/>
    <property type="molecule type" value="Genomic_DNA"/>
</dbReference>
<comment type="caution">
    <text evidence="2">The sequence shown here is derived from an EMBL/GenBank/DDBJ whole genome shotgun (WGS) entry which is preliminary data.</text>
</comment>
<organism evidence="2 3">
    <name type="scientific">Trichoderma gamsii</name>
    <dbReference type="NCBI Taxonomy" id="398673"/>
    <lineage>
        <taxon>Eukaryota</taxon>
        <taxon>Fungi</taxon>
        <taxon>Dikarya</taxon>
        <taxon>Ascomycota</taxon>
        <taxon>Pezizomycotina</taxon>
        <taxon>Sordariomycetes</taxon>
        <taxon>Hypocreomycetidae</taxon>
        <taxon>Hypocreales</taxon>
        <taxon>Hypocreaceae</taxon>
        <taxon>Trichoderma</taxon>
    </lineage>
</organism>
<evidence type="ECO:0000256" key="1">
    <source>
        <dbReference type="SAM" id="MobiDB-lite"/>
    </source>
</evidence>
<feature type="compositionally biased region" description="Polar residues" evidence="1">
    <location>
        <begin position="164"/>
        <end position="174"/>
    </location>
</feature>
<proteinExistence type="predicted"/>
<feature type="compositionally biased region" description="Polar residues" evidence="1">
    <location>
        <begin position="74"/>
        <end position="94"/>
    </location>
</feature>
<name>A0A2K0TG32_9HYPO</name>
<sequence length="249" mass="28220">MAKRKSTLQSTVAYKKPRLDDPDTILPITHYANAAPSLISLPMASESFKKRRRADTETELEPLEEPRAKRIKTSDSQGVQTRGSRNSSPGSNWSILPYVPEEEDEGPNPEIEAFRKAYQEAVEENSPALLPTLLPSPEPSDRDETESNGTESDEAESDELRFLINSTPEPSTFPHQHPRRRDTMLPNKKRRQPPKKGKDGNERNERRNNALQHAVEAILYSKRSSRRDHNCVLWQLGDDGTAREVSKAR</sequence>
<feature type="compositionally biased region" description="Low complexity" evidence="1">
    <location>
        <begin position="126"/>
        <end position="135"/>
    </location>
</feature>
<feature type="region of interest" description="Disordered" evidence="1">
    <location>
        <begin position="47"/>
        <end position="212"/>
    </location>
</feature>
<dbReference type="AlphaFoldDB" id="A0A2K0TG32"/>
<reference evidence="2 3" key="1">
    <citation type="submission" date="2017-02" db="EMBL/GenBank/DDBJ databases">
        <title>Genomes of Trichoderma spp. with biocontrol activity.</title>
        <authorList>
            <person name="Gardiner D."/>
            <person name="Kazan K."/>
            <person name="Vos C."/>
            <person name="Harvey P."/>
        </authorList>
    </citation>
    <scope>NUCLEOTIDE SEQUENCE [LARGE SCALE GENOMIC DNA]</scope>
    <source>
        <strain evidence="2 3">A5MH</strain>
    </source>
</reference>
<feature type="compositionally biased region" description="Basic and acidic residues" evidence="1">
    <location>
        <begin position="196"/>
        <end position="208"/>
    </location>
</feature>
<protein>
    <submittedName>
        <fullName evidence="2">Uncharacterized protein</fullName>
    </submittedName>
</protein>
<dbReference type="OrthoDB" id="4893928at2759"/>
<accession>A0A2K0TG32</accession>
<evidence type="ECO:0000313" key="3">
    <source>
        <dbReference type="Proteomes" id="UP000236546"/>
    </source>
</evidence>
<feature type="compositionally biased region" description="Acidic residues" evidence="1">
    <location>
        <begin position="141"/>
        <end position="157"/>
    </location>
</feature>
<gene>
    <name evidence="2" type="ORF">TGAMA5MH_03783</name>
</gene>
<feature type="region of interest" description="Disordered" evidence="1">
    <location>
        <begin position="1"/>
        <end position="23"/>
    </location>
</feature>
<evidence type="ECO:0000313" key="2">
    <source>
        <dbReference type="EMBL" id="PNP44478.1"/>
    </source>
</evidence>
<dbReference type="Proteomes" id="UP000236546">
    <property type="component" value="Unassembled WGS sequence"/>
</dbReference>